<name>A0AA39R1J7_9LECA</name>
<comment type="similarity">
    <text evidence="1">Belongs to the short-chain dehydrogenases/reductases (SDR) family.</text>
</comment>
<dbReference type="InterPro" id="IPR002347">
    <property type="entry name" value="SDR_fam"/>
</dbReference>
<dbReference type="GO" id="GO:0016491">
    <property type="term" value="F:oxidoreductase activity"/>
    <property type="evidence" value="ECO:0007669"/>
    <property type="project" value="UniProtKB-KW"/>
</dbReference>
<organism evidence="4 5">
    <name type="scientific">Cladonia borealis</name>
    <dbReference type="NCBI Taxonomy" id="184061"/>
    <lineage>
        <taxon>Eukaryota</taxon>
        <taxon>Fungi</taxon>
        <taxon>Dikarya</taxon>
        <taxon>Ascomycota</taxon>
        <taxon>Pezizomycotina</taxon>
        <taxon>Lecanoromycetes</taxon>
        <taxon>OSLEUM clade</taxon>
        <taxon>Lecanoromycetidae</taxon>
        <taxon>Lecanorales</taxon>
        <taxon>Lecanorineae</taxon>
        <taxon>Cladoniaceae</taxon>
        <taxon>Cladonia</taxon>
    </lineage>
</organism>
<evidence type="ECO:0000256" key="3">
    <source>
        <dbReference type="SAM" id="MobiDB-lite"/>
    </source>
</evidence>
<evidence type="ECO:0000256" key="2">
    <source>
        <dbReference type="ARBA" id="ARBA00023002"/>
    </source>
</evidence>
<accession>A0AA39R1J7</accession>
<gene>
    <name evidence="4" type="ORF">JMJ35_006201</name>
</gene>
<keyword evidence="5" id="KW-1185">Reference proteome</keyword>
<evidence type="ECO:0000256" key="1">
    <source>
        <dbReference type="ARBA" id="ARBA00006484"/>
    </source>
</evidence>
<dbReference type="AlphaFoldDB" id="A0AA39R1J7"/>
<dbReference type="PANTHER" id="PTHR24320">
    <property type="entry name" value="RETINOL DEHYDROGENASE"/>
    <property type="match status" value="1"/>
</dbReference>
<dbReference type="InterPro" id="IPR036291">
    <property type="entry name" value="NAD(P)-bd_dom_sf"/>
</dbReference>
<dbReference type="SUPFAM" id="SSF51735">
    <property type="entry name" value="NAD(P)-binding Rossmann-fold domains"/>
    <property type="match status" value="1"/>
</dbReference>
<evidence type="ECO:0000313" key="5">
    <source>
        <dbReference type="Proteomes" id="UP001166286"/>
    </source>
</evidence>
<dbReference type="EMBL" id="JAFEKC020000013">
    <property type="protein sequence ID" value="KAK0511628.1"/>
    <property type="molecule type" value="Genomic_DNA"/>
</dbReference>
<dbReference type="Proteomes" id="UP001166286">
    <property type="component" value="Unassembled WGS sequence"/>
</dbReference>
<protein>
    <submittedName>
        <fullName evidence="4">Uncharacterized protein</fullName>
    </submittedName>
</protein>
<dbReference type="Pfam" id="PF00106">
    <property type="entry name" value="adh_short"/>
    <property type="match status" value="1"/>
</dbReference>
<dbReference type="PANTHER" id="PTHR24320:SF152">
    <property type="entry name" value="SHORT-CHAIN DEHYDROGENASE_REDUCTASE FAMILY PROTEIN"/>
    <property type="match status" value="1"/>
</dbReference>
<feature type="region of interest" description="Disordered" evidence="3">
    <location>
        <begin position="1"/>
        <end position="32"/>
    </location>
</feature>
<comment type="caution">
    <text evidence="4">The sequence shown here is derived from an EMBL/GenBank/DDBJ whole genome shotgun (WGS) entry which is preliminary data.</text>
</comment>
<evidence type="ECO:0000313" key="4">
    <source>
        <dbReference type="EMBL" id="KAK0511628.1"/>
    </source>
</evidence>
<reference evidence="4" key="1">
    <citation type="submission" date="2023-03" db="EMBL/GenBank/DDBJ databases">
        <title>Complete genome of Cladonia borealis.</title>
        <authorList>
            <person name="Park H."/>
        </authorList>
    </citation>
    <scope>NUCLEOTIDE SEQUENCE</scope>
    <source>
        <strain evidence="4">ANT050790</strain>
    </source>
</reference>
<keyword evidence="2" id="KW-0560">Oxidoreductase</keyword>
<dbReference type="Gene3D" id="3.40.50.720">
    <property type="entry name" value="NAD(P)-binding Rossmann-like Domain"/>
    <property type="match status" value="1"/>
</dbReference>
<sequence>MPIRTLQGRERDWGVGKGTGHQFHRQHKPNHASSISTLKPAVLALLSYCNIDEICGFVFPISDSLRFCFGLQRLLVYSSITTHWTAMSSTGTILVTGGTSGLGYEAALELVKQNPTYHLVLASRTNPYDAAASINKATGSKNAEFLPLDLSSLKNVRTFAADYAHMGHPPIRMLVLNAGLQVLDGVQYTEDNIEKTFAVNHVGHALLFYLLRPHLDKNCRIVIVASGTHDPAQKTMVPDAKYNTAEELAHPTAETAKNDGRQRYATSKLCNIMWTYALHRHLVENNPGYYNWSVAGFDPGLMPGTGLAREAPAYLRFVWSYILPYLLPLLRFTLSPNIHSIKDSGAALAKLATSREGNGEYYEGLEAIKSSESSYDTEKQEDLWAWTLSTVANDEAEKRDFEKVYPSAEN</sequence>
<proteinExistence type="inferred from homology"/>